<evidence type="ECO:0000313" key="10">
    <source>
        <dbReference type="EMBL" id="CAF0972283.1"/>
    </source>
</evidence>
<keyword evidence="5" id="KW-0238">DNA-binding</keyword>
<feature type="domain" description="Nuclear receptor" evidence="9">
    <location>
        <begin position="21"/>
        <end position="97"/>
    </location>
</feature>
<dbReference type="EMBL" id="CAJNOE010000143">
    <property type="protein sequence ID" value="CAF0972283.1"/>
    <property type="molecule type" value="Genomic_DNA"/>
</dbReference>
<dbReference type="GO" id="GO:0008270">
    <property type="term" value="F:zinc ion binding"/>
    <property type="evidence" value="ECO:0007669"/>
    <property type="project" value="UniProtKB-KW"/>
</dbReference>
<dbReference type="SMART" id="SM00399">
    <property type="entry name" value="ZnF_C4"/>
    <property type="match status" value="1"/>
</dbReference>
<evidence type="ECO:0000256" key="3">
    <source>
        <dbReference type="ARBA" id="ARBA00022833"/>
    </source>
</evidence>
<protein>
    <recommendedName>
        <fullName evidence="9">Nuclear receptor domain-containing protein</fullName>
    </recommendedName>
</protein>
<sequence length="381" mass="44256">MESGSSPSFIKPVTCMMLESRALCVVCGAPAIGRNFDAYTCLSCKAFFRRNAYNDHIRFTCRISGSCEITILTRRHCSACRLNKCFQQGMKKELIRSLIAINQATPGTIINRHHHEQQPLSLTTMNISPPDNQRVLLFTDWNLLTNIRNAYEDYCIEQFLASHQKIPLSIATQPYRSRIKLQRLVDIKLKYITVLISFIKRILQCNPSTGNNYEYIKDNFSTLLTINTSELMKSNVLKNAPWENDRCLFETVITENLLNRANEHLNVFETFLPYDPLIIKTFLIILALSSRTSPLFGKETYNPIDFHPFPKELILAQNYYLTVFWKYAIYRLGYYETVIYSVRFIQHFLRRQNIEAEIVDVIRNRDDQGQLAGLFETTLNI</sequence>
<dbReference type="PANTHER" id="PTHR24082">
    <property type="entry name" value="NUCLEAR HORMONE RECEPTOR"/>
    <property type="match status" value="1"/>
</dbReference>
<evidence type="ECO:0000256" key="5">
    <source>
        <dbReference type="ARBA" id="ARBA00023125"/>
    </source>
</evidence>
<keyword evidence="6" id="KW-0804">Transcription</keyword>
<dbReference type="InterPro" id="IPR001628">
    <property type="entry name" value="Znf_hrmn_rcpt"/>
</dbReference>
<dbReference type="GO" id="GO:0000978">
    <property type="term" value="F:RNA polymerase II cis-regulatory region sequence-specific DNA binding"/>
    <property type="evidence" value="ECO:0007669"/>
    <property type="project" value="TreeGrafter"/>
</dbReference>
<accession>A0A814EK54</accession>
<reference evidence="10" key="1">
    <citation type="submission" date="2021-02" db="EMBL/GenBank/DDBJ databases">
        <authorList>
            <person name="Nowell W R."/>
        </authorList>
    </citation>
    <scope>NUCLEOTIDE SEQUENCE</scope>
</reference>
<evidence type="ECO:0000256" key="2">
    <source>
        <dbReference type="ARBA" id="ARBA00022771"/>
    </source>
</evidence>
<keyword evidence="1" id="KW-0479">Metal-binding</keyword>
<dbReference type="Proteomes" id="UP000663860">
    <property type="component" value="Unassembled WGS sequence"/>
</dbReference>
<keyword evidence="8" id="KW-0539">Nucleus</keyword>
<dbReference type="Pfam" id="PF00105">
    <property type="entry name" value="zf-C4"/>
    <property type="match status" value="1"/>
</dbReference>
<evidence type="ECO:0000313" key="11">
    <source>
        <dbReference type="EMBL" id="CAF3714503.1"/>
    </source>
</evidence>
<dbReference type="PANTHER" id="PTHR24082:SF283">
    <property type="entry name" value="NUCLEAR HORMONE RECEPTOR HR96"/>
    <property type="match status" value="1"/>
</dbReference>
<dbReference type="GO" id="GO:0004879">
    <property type="term" value="F:nuclear receptor activity"/>
    <property type="evidence" value="ECO:0007669"/>
    <property type="project" value="TreeGrafter"/>
</dbReference>
<dbReference type="InterPro" id="IPR050234">
    <property type="entry name" value="Nuclear_hormone_rcpt_NR1"/>
</dbReference>
<dbReference type="PRINTS" id="PR00047">
    <property type="entry name" value="STROIDFINGER"/>
</dbReference>
<evidence type="ECO:0000256" key="7">
    <source>
        <dbReference type="ARBA" id="ARBA00023170"/>
    </source>
</evidence>
<proteinExistence type="predicted"/>
<dbReference type="GO" id="GO:0000122">
    <property type="term" value="P:negative regulation of transcription by RNA polymerase II"/>
    <property type="evidence" value="ECO:0007669"/>
    <property type="project" value="TreeGrafter"/>
</dbReference>
<evidence type="ECO:0000256" key="6">
    <source>
        <dbReference type="ARBA" id="ARBA00023163"/>
    </source>
</evidence>
<keyword evidence="3" id="KW-0862">Zinc</keyword>
<evidence type="ECO:0000256" key="8">
    <source>
        <dbReference type="ARBA" id="ARBA00023242"/>
    </source>
</evidence>
<dbReference type="PROSITE" id="PS51030">
    <property type="entry name" value="NUCLEAR_REC_DBD_2"/>
    <property type="match status" value="1"/>
</dbReference>
<dbReference type="Gene3D" id="3.30.50.10">
    <property type="entry name" value="Erythroid Transcription Factor GATA-1, subunit A"/>
    <property type="match status" value="1"/>
</dbReference>
<dbReference type="GO" id="GO:0045944">
    <property type="term" value="P:positive regulation of transcription by RNA polymerase II"/>
    <property type="evidence" value="ECO:0007669"/>
    <property type="project" value="TreeGrafter"/>
</dbReference>
<gene>
    <name evidence="10" type="ORF">IZO911_LOCUS16107</name>
    <name evidence="11" type="ORF">KXQ929_LOCUS11970</name>
</gene>
<name>A0A814EK54_9BILA</name>
<dbReference type="AlphaFoldDB" id="A0A814EK54"/>
<dbReference type="InterPro" id="IPR013088">
    <property type="entry name" value="Znf_NHR/GATA"/>
</dbReference>
<evidence type="ECO:0000313" key="12">
    <source>
        <dbReference type="Proteomes" id="UP000663860"/>
    </source>
</evidence>
<comment type="caution">
    <text evidence="10">The sequence shown here is derived from an EMBL/GenBank/DDBJ whole genome shotgun (WGS) entry which is preliminary data.</text>
</comment>
<evidence type="ECO:0000256" key="1">
    <source>
        <dbReference type="ARBA" id="ARBA00022723"/>
    </source>
</evidence>
<keyword evidence="7" id="KW-0675">Receptor</keyword>
<keyword evidence="2" id="KW-0863">Zinc-finger</keyword>
<dbReference type="EMBL" id="CAJOBB010000604">
    <property type="protein sequence ID" value="CAF3714503.1"/>
    <property type="molecule type" value="Genomic_DNA"/>
</dbReference>
<dbReference type="GO" id="GO:0030154">
    <property type="term" value="P:cell differentiation"/>
    <property type="evidence" value="ECO:0007669"/>
    <property type="project" value="TreeGrafter"/>
</dbReference>
<dbReference type="PROSITE" id="PS00031">
    <property type="entry name" value="NUCLEAR_REC_DBD_1"/>
    <property type="match status" value="1"/>
</dbReference>
<evidence type="ECO:0000256" key="4">
    <source>
        <dbReference type="ARBA" id="ARBA00023015"/>
    </source>
</evidence>
<dbReference type="SUPFAM" id="SSF57716">
    <property type="entry name" value="Glucocorticoid receptor-like (DNA-binding domain)"/>
    <property type="match status" value="1"/>
</dbReference>
<dbReference type="Proteomes" id="UP000663868">
    <property type="component" value="Unassembled WGS sequence"/>
</dbReference>
<keyword evidence="4" id="KW-0805">Transcription regulation</keyword>
<evidence type="ECO:0000259" key="9">
    <source>
        <dbReference type="PROSITE" id="PS51030"/>
    </source>
</evidence>
<organism evidence="10 12">
    <name type="scientific">Adineta steineri</name>
    <dbReference type="NCBI Taxonomy" id="433720"/>
    <lineage>
        <taxon>Eukaryota</taxon>
        <taxon>Metazoa</taxon>
        <taxon>Spiralia</taxon>
        <taxon>Gnathifera</taxon>
        <taxon>Rotifera</taxon>
        <taxon>Eurotatoria</taxon>
        <taxon>Bdelloidea</taxon>
        <taxon>Adinetida</taxon>
        <taxon>Adinetidae</taxon>
        <taxon>Adineta</taxon>
    </lineage>
</organism>